<dbReference type="PRINTS" id="PR00792">
    <property type="entry name" value="PEPSIN"/>
</dbReference>
<keyword evidence="4 7" id="KW-0645">Protease</keyword>
<feature type="active site" evidence="3">
    <location>
        <position position="93"/>
    </location>
</feature>
<dbReference type="InterPro" id="IPR034164">
    <property type="entry name" value="Pepsin-like_dom"/>
</dbReference>
<dbReference type="PANTHER" id="PTHR47966">
    <property type="entry name" value="BETA-SITE APP-CLEAVING ENZYME, ISOFORM A-RELATED"/>
    <property type="match status" value="1"/>
</dbReference>
<dbReference type="InterPro" id="IPR021109">
    <property type="entry name" value="Peptidase_aspartic_dom_sf"/>
</dbReference>
<keyword evidence="5" id="KW-0732">Signal</keyword>
<accession>A0A166B2F0</accession>
<dbReference type="PANTHER" id="PTHR47966:SF74">
    <property type="entry name" value="AGR407CP"/>
    <property type="match status" value="1"/>
</dbReference>
<keyword evidence="4" id="KW-0378">Hydrolase</keyword>
<feature type="domain" description="Peptidase A1" evidence="6">
    <location>
        <begin position="75"/>
        <end position="408"/>
    </location>
</feature>
<dbReference type="PROSITE" id="PS51767">
    <property type="entry name" value="PEPTIDASE_A1"/>
    <property type="match status" value="1"/>
</dbReference>
<comment type="similarity">
    <text evidence="1 4">Belongs to the peptidase A1 family.</text>
</comment>
<dbReference type="PROSITE" id="PS00141">
    <property type="entry name" value="ASP_PROTEASE"/>
    <property type="match status" value="2"/>
</dbReference>
<reference evidence="7 8" key="1">
    <citation type="journal article" date="2016" name="Mol. Biol. Evol.">
        <title>Comparative Genomics of Early-Diverging Mushroom-Forming Fungi Provides Insights into the Origins of Lignocellulose Decay Capabilities.</title>
        <authorList>
            <person name="Nagy L.G."/>
            <person name="Riley R."/>
            <person name="Tritt A."/>
            <person name="Adam C."/>
            <person name="Daum C."/>
            <person name="Floudas D."/>
            <person name="Sun H."/>
            <person name="Yadav J.S."/>
            <person name="Pangilinan J."/>
            <person name="Larsson K.H."/>
            <person name="Matsuura K."/>
            <person name="Barry K."/>
            <person name="Labutti K."/>
            <person name="Kuo R."/>
            <person name="Ohm R.A."/>
            <person name="Bhattacharya S.S."/>
            <person name="Shirouzu T."/>
            <person name="Yoshinaga Y."/>
            <person name="Martin F.M."/>
            <person name="Grigoriev I.V."/>
            <person name="Hibbett D.S."/>
        </authorList>
    </citation>
    <scope>NUCLEOTIDE SEQUENCE [LARGE SCALE GENOMIC DNA]</scope>
    <source>
        <strain evidence="7 8">HHB12029</strain>
    </source>
</reference>
<dbReference type="InterPro" id="IPR001969">
    <property type="entry name" value="Aspartic_peptidase_AS"/>
</dbReference>
<dbReference type="Pfam" id="PF00026">
    <property type="entry name" value="Asp"/>
    <property type="match status" value="1"/>
</dbReference>
<evidence type="ECO:0000313" key="8">
    <source>
        <dbReference type="Proteomes" id="UP000077266"/>
    </source>
</evidence>
<dbReference type="GO" id="GO:0004190">
    <property type="term" value="F:aspartic-type endopeptidase activity"/>
    <property type="evidence" value="ECO:0007669"/>
    <property type="project" value="UniProtKB-KW"/>
</dbReference>
<dbReference type="FunCoup" id="A0A166B2F0">
    <property type="interactions" value="62"/>
</dbReference>
<evidence type="ECO:0000256" key="1">
    <source>
        <dbReference type="ARBA" id="ARBA00007447"/>
    </source>
</evidence>
<dbReference type="SUPFAM" id="SSF50630">
    <property type="entry name" value="Acid proteases"/>
    <property type="match status" value="1"/>
</dbReference>
<keyword evidence="2 4" id="KW-0064">Aspartyl protease</keyword>
<dbReference type="Proteomes" id="UP000077266">
    <property type="component" value="Unassembled WGS sequence"/>
</dbReference>
<organism evidence="7 8">
    <name type="scientific">Exidia glandulosa HHB12029</name>
    <dbReference type="NCBI Taxonomy" id="1314781"/>
    <lineage>
        <taxon>Eukaryota</taxon>
        <taxon>Fungi</taxon>
        <taxon>Dikarya</taxon>
        <taxon>Basidiomycota</taxon>
        <taxon>Agaricomycotina</taxon>
        <taxon>Agaricomycetes</taxon>
        <taxon>Auriculariales</taxon>
        <taxon>Exidiaceae</taxon>
        <taxon>Exidia</taxon>
    </lineage>
</organism>
<dbReference type="Gene3D" id="2.40.70.10">
    <property type="entry name" value="Acid Proteases"/>
    <property type="match status" value="2"/>
</dbReference>
<gene>
    <name evidence="7" type="ORF">EXIGLDRAFT_731038</name>
</gene>
<dbReference type="InterPro" id="IPR001461">
    <property type="entry name" value="Aspartic_peptidase_A1"/>
</dbReference>
<dbReference type="AlphaFoldDB" id="A0A166B2F0"/>
<evidence type="ECO:0000256" key="5">
    <source>
        <dbReference type="SAM" id="SignalP"/>
    </source>
</evidence>
<dbReference type="EMBL" id="KV425931">
    <property type="protein sequence ID" value="KZV97329.1"/>
    <property type="molecule type" value="Genomic_DNA"/>
</dbReference>
<keyword evidence="8" id="KW-1185">Reference proteome</keyword>
<dbReference type="OrthoDB" id="660550at2759"/>
<dbReference type="CDD" id="cd05471">
    <property type="entry name" value="pepsin_like"/>
    <property type="match status" value="1"/>
</dbReference>
<feature type="signal peptide" evidence="5">
    <location>
        <begin position="1"/>
        <end position="21"/>
    </location>
</feature>
<sequence>MARLLVPVVLALSFCTTLVASVSLPVTKRVDRSKLKNLAHADRARVKALLHPVHPSNERARKPPSVQAQNTGFTYTVDVGVGEPATTYSLIVDTGSSNTWVGADPQKPFVYSNSTRNTTEVVGVSYGSGFFAGDALFDTISLSSSPSPLTAHNQSLGSATVSSGFEGFDGILGLGPTILTNETVTNAELVPTVIDTLFAQRKIKERVVGVAFTPLNEHVRNGPRGSGSVSFGAVDHSQFVGPVSYVPVTSTFPSSLFFGVDASFKYGSSHKPLLGKTAGIVDTGTSLLLLATDAYTRYIKATGATFDTTVGLLRLTARQYRNLKPLQVRIGAGGETYVVTPDAQILPRTLNVDVGGKGEAYYLIVADLGQESGTGLDFVLGQSFLERFYSVYDSGANGDDGKARVGFAYTRYTFSLSNGLNVTGSW</sequence>
<evidence type="ECO:0000256" key="4">
    <source>
        <dbReference type="RuleBase" id="RU000454"/>
    </source>
</evidence>
<evidence type="ECO:0000256" key="2">
    <source>
        <dbReference type="ARBA" id="ARBA00022750"/>
    </source>
</evidence>
<evidence type="ECO:0000256" key="3">
    <source>
        <dbReference type="PIRSR" id="PIRSR601461-1"/>
    </source>
</evidence>
<feature type="chain" id="PRO_5007871007" evidence="5">
    <location>
        <begin position="22"/>
        <end position="426"/>
    </location>
</feature>
<dbReference type="GO" id="GO:0006508">
    <property type="term" value="P:proteolysis"/>
    <property type="evidence" value="ECO:0007669"/>
    <property type="project" value="UniProtKB-KW"/>
</dbReference>
<name>A0A166B2F0_EXIGL</name>
<dbReference type="InParanoid" id="A0A166B2F0"/>
<protein>
    <submittedName>
        <fullName evidence="7">Acid protease</fullName>
    </submittedName>
</protein>
<evidence type="ECO:0000259" key="6">
    <source>
        <dbReference type="PROSITE" id="PS51767"/>
    </source>
</evidence>
<feature type="active site" evidence="3">
    <location>
        <position position="282"/>
    </location>
</feature>
<proteinExistence type="inferred from homology"/>
<dbReference type="InterPro" id="IPR033121">
    <property type="entry name" value="PEPTIDASE_A1"/>
</dbReference>
<evidence type="ECO:0000313" key="7">
    <source>
        <dbReference type="EMBL" id="KZV97329.1"/>
    </source>
</evidence>